<dbReference type="WBParaSite" id="ACAC_0000015401-mRNA-1">
    <property type="protein sequence ID" value="ACAC_0000015401-mRNA-1"/>
    <property type="gene ID" value="ACAC_0000015401"/>
</dbReference>
<reference evidence="5" key="2">
    <citation type="submission" date="2017-02" db="UniProtKB">
        <authorList>
            <consortium name="WormBaseParasite"/>
        </authorList>
    </citation>
    <scope>IDENTIFICATION</scope>
</reference>
<keyword evidence="1" id="KW-0694">RNA-binding</keyword>
<evidence type="ECO:0000256" key="2">
    <source>
        <dbReference type="SAM" id="Coils"/>
    </source>
</evidence>
<protein>
    <submittedName>
        <fullName evidence="5">KH_dom_type_1 domain-containing protein</fullName>
    </submittedName>
</protein>
<dbReference type="InterPro" id="IPR036612">
    <property type="entry name" value="KH_dom_type_1_sf"/>
</dbReference>
<dbReference type="CDD" id="cd00105">
    <property type="entry name" value="KH-I"/>
    <property type="match status" value="1"/>
</dbReference>
<evidence type="ECO:0000259" key="3">
    <source>
        <dbReference type="Pfam" id="PF00013"/>
    </source>
</evidence>
<feature type="domain" description="K Homology" evidence="3">
    <location>
        <begin position="10"/>
        <end position="52"/>
    </location>
</feature>
<accession>A0A0K0CT02</accession>
<dbReference type="SUPFAM" id="SSF54791">
    <property type="entry name" value="Eukaryotic type KH-domain (KH-domain type I)"/>
    <property type="match status" value="1"/>
</dbReference>
<organism evidence="4 5">
    <name type="scientific">Angiostrongylus cantonensis</name>
    <name type="common">Rat lungworm</name>
    <dbReference type="NCBI Taxonomy" id="6313"/>
    <lineage>
        <taxon>Eukaryota</taxon>
        <taxon>Metazoa</taxon>
        <taxon>Ecdysozoa</taxon>
        <taxon>Nematoda</taxon>
        <taxon>Chromadorea</taxon>
        <taxon>Rhabditida</taxon>
        <taxon>Rhabditina</taxon>
        <taxon>Rhabditomorpha</taxon>
        <taxon>Strongyloidea</taxon>
        <taxon>Metastrongylidae</taxon>
        <taxon>Angiostrongylus</taxon>
    </lineage>
</organism>
<name>A0A0K0CT02_ANGCA</name>
<dbReference type="AlphaFoldDB" id="A0A0K0CT02"/>
<reference evidence="4" key="1">
    <citation type="submission" date="2012-09" db="EMBL/GenBank/DDBJ databases">
        <authorList>
            <person name="Martin A.A."/>
        </authorList>
    </citation>
    <scope>NUCLEOTIDE SEQUENCE</scope>
</reference>
<keyword evidence="2" id="KW-0175">Coiled coil</keyword>
<evidence type="ECO:0000256" key="1">
    <source>
        <dbReference type="PROSITE-ProRule" id="PRU00117"/>
    </source>
</evidence>
<dbReference type="Pfam" id="PF00013">
    <property type="entry name" value="KH_1"/>
    <property type="match status" value="1"/>
</dbReference>
<keyword evidence="4" id="KW-1185">Reference proteome</keyword>
<proteinExistence type="predicted"/>
<dbReference type="InterPro" id="IPR004088">
    <property type="entry name" value="KH_dom_type_1"/>
</dbReference>
<dbReference type="Proteomes" id="UP000035642">
    <property type="component" value="Unassembled WGS sequence"/>
</dbReference>
<sequence length="138" mass="15762">MILFLGNNWNDIKNLQARYKVRIEISQMFEGGDRMVSITGHKNNVELAEAQVAWMTSRDSCHDGADEFDTSLEETIRKLEQMKMQLESDEKAYDKGEGVGTAKNAKVAFSLRIANDNTTQNWFQEYHDEHGNQEGEDG</sequence>
<evidence type="ECO:0000313" key="4">
    <source>
        <dbReference type="Proteomes" id="UP000035642"/>
    </source>
</evidence>
<evidence type="ECO:0000313" key="5">
    <source>
        <dbReference type="WBParaSite" id="ACAC_0000015401-mRNA-1"/>
    </source>
</evidence>
<dbReference type="GO" id="GO:0003723">
    <property type="term" value="F:RNA binding"/>
    <property type="evidence" value="ECO:0007669"/>
    <property type="project" value="UniProtKB-UniRule"/>
</dbReference>
<feature type="coiled-coil region" evidence="2">
    <location>
        <begin position="65"/>
        <end position="92"/>
    </location>
</feature>
<dbReference type="PROSITE" id="PS50084">
    <property type="entry name" value="KH_TYPE_1"/>
    <property type="match status" value="1"/>
</dbReference>
<dbReference type="Gene3D" id="3.30.1370.10">
    <property type="entry name" value="K Homology domain, type 1"/>
    <property type="match status" value="1"/>
</dbReference>